<proteinExistence type="inferred from homology"/>
<evidence type="ECO:0000313" key="6">
    <source>
        <dbReference type="Proteomes" id="UP000641514"/>
    </source>
</evidence>
<feature type="domain" description="FAS1-like dehydratase" evidence="4">
    <location>
        <begin position="68"/>
        <end position="149"/>
    </location>
</feature>
<dbReference type="AlphaFoldDB" id="A0A916U7X6"/>
<dbReference type="EMBL" id="BMJH01000001">
    <property type="protein sequence ID" value="GGC62450.1"/>
    <property type="molecule type" value="Genomic_DNA"/>
</dbReference>
<dbReference type="PRINTS" id="PR01483">
    <property type="entry name" value="FASYNTHASE"/>
</dbReference>
<comment type="similarity">
    <text evidence="1">Belongs to the enoyl-CoA hydratase/isomerase family.</text>
</comment>
<dbReference type="InterPro" id="IPR039569">
    <property type="entry name" value="FAS1-like_DH_region"/>
</dbReference>
<evidence type="ECO:0000259" key="4">
    <source>
        <dbReference type="Pfam" id="PF13452"/>
    </source>
</evidence>
<dbReference type="Proteomes" id="UP000641514">
    <property type="component" value="Unassembled WGS sequence"/>
</dbReference>
<feature type="compositionally biased region" description="Low complexity" evidence="2">
    <location>
        <begin position="176"/>
        <end position="185"/>
    </location>
</feature>
<organism evidence="5 6">
    <name type="scientific">Hoyosella rhizosphaerae</name>
    <dbReference type="NCBI Taxonomy" id="1755582"/>
    <lineage>
        <taxon>Bacteria</taxon>
        <taxon>Bacillati</taxon>
        <taxon>Actinomycetota</taxon>
        <taxon>Actinomycetes</taxon>
        <taxon>Mycobacteriales</taxon>
        <taxon>Hoyosellaceae</taxon>
        <taxon>Hoyosella</taxon>
    </lineage>
</organism>
<dbReference type="Pfam" id="PF13452">
    <property type="entry name" value="FAS1_DH_region"/>
    <property type="match status" value="1"/>
</dbReference>
<dbReference type="GO" id="GO:0005835">
    <property type="term" value="C:fatty acid synthase complex"/>
    <property type="evidence" value="ECO:0007669"/>
    <property type="project" value="InterPro"/>
</dbReference>
<accession>A0A916U7X6</accession>
<name>A0A916U7X6_9ACTN</name>
<protein>
    <submittedName>
        <fullName evidence="5">Dehydratase</fullName>
    </submittedName>
</protein>
<dbReference type="GO" id="GO:0006633">
    <property type="term" value="P:fatty acid biosynthetic process"/>
    <property type="evidence" value="ECO:0007669"/>
    <property type="project" value="InterPro"/>
</dbReference>
<gene>
    <name evidence="5" type="ORF">GCM10011410_13620</name>
</gene>
<dbReference type="Gene3D" id="3.10.129.10">
    <property type="entry name" value="Hotdog Thioesterase"/>
    <property type="match status" value="1"/>
</dbReference>
<dbReference type="InterPro" id="IPR029069">
    <property type="entry name" value="HotDog_dom_sf"/>
</dbReference>
<evidence type="ECO:0000256" key="1">
    <source>
        <dbReference type="ARBA" id="ARBA00005254"/>
    </source>
</evidence>
<reference evidence="5" key="1">
    <citation type="journal article" date="2014" name="Int. J. Syst. Evol. Microbiol.">
        <title>Complete genome sequence of Corynebacterium casei LMG S-19264T (=DSM 44701T), isolated from a smear-ripened cheese.</title>
        <authorList>
            <consortium name="US DOE Joint Genome Institute (JGI-PGF)"/>
            <person name="Walter F."/>
            <person name="Albersmeier A."/>
            <person name="Kalinowski J."/>
            <person name="Ruckert C."/>
        </authorList>
    </citation>
    <scope>NUCLEOTIDE SEQUENCE</scope>
    <source>
        <strain evidence="5">CGMCC 1.15478</strain>
    </source>
</reference>
<dbReference type="PANTHER" id="PTHR43841">
    <property type="entry name" value="3-HYDROXYACYL-THIOESTER DEHYDRATASE HTDX-RELATED"/>
    <property type="match status" value="1"/>
</dbReference>
<dbReference type="GO" id="GO:0004312">
    <property type="term" value="F:fatty acid synthase activity"/>
    <property type="evidence" value="ECO:0007669"/>
    <property type="project" value="InterPro"/>
</dbReference>
<comment type="caution">
    <text evidence="5">The sequence shown here is derived from an EMBL/GenBank/DDBJ whole genome shotgun (WGS) entry which is preliminary data.</text>
</comment>
<feature type="domain" description="MaoC-like" evidence="3">
    <location>
        <begin position="186"/>
        <end position="270"/>
    </location>
</feature>
<evidence type="ECO:0000256" key="2">
    <source>
        <dbReference type="SAM" id="MobiDB-lite"/>
    </source>
</evidence>
<sequence length="294" mass="31595">MMAKPENIQILEKQSMLSNYAKAVAGMLPLPGAKSEALPDRVLRIENVTIDSDALAAYNRVCGLRLRNTVPATYPFVLSFPAVMNLLVSKDFPLPAMGMVHMSNTIEQIKPIAVSDTLTIDVHAADLREHRSGLLVDLVTEITVEGELVWRQASTFLRKQKTSLSGGERPEKVDNAPGADGATPATTLKVTPKLIGKYADVSGDRNPIHISKIGAKAFGFPSVIAHGMWSAAAILGTIEGSVPDAVNYTVDFGKPVVLPAKVDVHTAKTDAGWEIALRHPKKGYTHLTATVTAR</sequence>
<dbReference type="SUPFAM" id="SSF54637">
    <property type="entry name" value="Thioesterase/thiol ester dehydrase-isomerase"/>
    <property type="match status" value="2"/>
</dbReference>
<dbReference type="InterPro" id="IPR003965">
    <property type="entry name" value="Fatty_acid_synthase"/>
</dbReference>
<feature type="region of interest" description="Disordered" evidence="2">
    <location>
        <begin position="161"/>
        <end position="185"/>
    </location>
</feature>
<reference evidence="5" key="2">
    <citation type="submission" date="2020-09" db="EMBL/GenBank/DDBJ databases">
        <authorList>
            <person name="Sun Q."/>
            <person name="Zhou Y."/>
        </authorList>
    </citation>
    <scope>NUCLEOTIDE SEQUENCE</scope>
    <source>
        <strain evidence="5">CGMCC 1.15478</strain>
    </source>
</reference>
<dbReference type="InterPro" id="IPR002539">
    <property type="entry name" value="MaoC-like_dom"/>
</dbReference>
<dbReference type="PANTHER" id="PTHR43841:SF1">
    <property type="entry name" value="3-HYDROXYACYL-THIOESTER DEHYDRATASE X"/>
    <property type="match status" value="1"/>
</dbReference>
<keyword evidence="6" id="KW-1185">Reference proteome</keyword>
<evidence type="ECO:0000313" key="5">
    <source>
        <dbReference type="EMBL" id="GGC62450.1"/>
    </source>
</evidence>
<dbReference type="Pfam" id="PF01575">
    <property type="entry name" value="MaoC_dehydratas"/>
    <property type="match status" value="1"/>
</dbReference>
<evidence type="ECO:0000259" key="3">
    <source>
        <dbReference type="Pfam" id="PF01575"/>
    </source>
</evidence>